<evidence type="ECO:0000256" key="6">
    <source>
        <dbReference type="ARBA" id="ARBA00022840"/>
    </source>
</evidence>
<dbReference type="eggNOG" id="COG1132">
    <property type="taxonomic scope" value="Bacteria"/>
</dbReference>
<dbReference type="PROSITE" id="PS50929">
    <property type="entry name" value="ABC_TM1F"/>
    <property type="match status" value="1"/>
</dbReference>
<accession>B8DZC5</accession>
<feature type="transmembrane region" description="Helical" evidence="9">
    <location>
        <begin position="123"/>
        <end position="147"/>
    </location>
</feature>
<comment type="subcellular location">
    <subcellularLocation>
        <location evidence="1">Cell membrane</location>
        <topology evidence="1">Multi-pass membrane protein</topology>
    </subcellularLocation>
</comment>
<dbReference type="CDD" id="cd18542">
    <property type="entry name" value="ABC_6TM_YknU_like"/>
    <property type="match status" value="1"/>
</dbReference>
<feature type="transmembrane region" description="Helical" evidence="9">
    <location>
        <begin position="12"/>
        <end position="31"/>
    </location>
</feature>
<organism evidence="12 13">
    <name type="scientific">Dictyoglomus turgidum (strain DSM 6724 / Z-1310)</name>
    <dbReference type="NCBI Taxonomy" id="515635"/>
    <lineage>
        <taxon>Bacteria</taxon>
        <taxon>Pseudomonadati</taxon>
        <taxon>Dictyoglomota</taxon>
        <taxon>Dictyoglomia</taxon>
        <taxon>Dictyoglomales</taxon>
        <taxon>Dictyoglomaceae</taxon>
        <taxon>Dictyoglomus</taxon>
    </lineage>
</organism>
<dbReference type="KEGG" id="dtu:Dtur_0568"/>
<evidence type="ECO:0000256" key="2">
    <source>
        <dbReference type="ARBA" id="ARBA00022448"/>
    </source>
</evidence>
<dbReference type="Proteomes" id="UP000007719">
    <property type="component" value="Chromosome"/>
</dbReference>
<name>B8DZC5_DICTD</name>
<dbReference type="InterPro" id="IPR003593">
    <property type="entry name" value="AAA+_ATPase"/>
</dbReference>
<dbReference type="SMART" id="SM00382">
    <property type="entry name" value="AAA"/>
    <property type="match status" value="1"/>
</dbReference>
<feature type="transmembrane region" description="Helical" evidence="9">
    <location>
        <begin position="153"/>
        <end position="171"/>
    </location>
</feature>
<dbReference type="EnsemblBacteria" id="ACK41858">
    <property type="protein sequence ID" value="ACK41858"/>
    <property type="gene ID" value="Dtur_0568"/>
</dbReference>
<reference evidence="13" key="1">
    <citation type="journal article" date="2016" name="Front. Microbiol.">
        <title>The complete genome sequence of hyperthermophile Dictyoglomus turgidum DSM 6724 reveals a specialized carbohydrate fermentor.</title>
        <authorList>
            <person name="Brumm P.J."/>
            <person name="Gowda K."/>
            <person name="Robb F.T."/>
            <person name="Mead D.A."/>
        </authorList>
    </citation>
    <scope>NUCLEOTIDE SEQUENCE [LARGE SCALE GENOMIC DNA]</scope>
    <source>
        <strain evidence="13">DSM 6724 / Z-1310</strain>
    </source>
</reference>
<evidence type="ECO:0000259" key="10">
    <source>
        <dbReference type="PROSITE" id="PS50893"/>
    </source>
</evidence>
<keyword evidence="2" id="KW-0813">Transport</keyword>
<keyword evidence="5" id="KW-0547">Nucleotide-binding</keyword>
<keyword evidence="13" id="KW-1185">Reference proteome</keyword>
<feature type="domain" description="ABC transmembrane type-1" evidence="11">
    <location>
        <begin position="18"/>
        <end position="298"/>
    </location>
</feature>
<dbReference type="InterPro" id="IPR039421">
    <property type="entry name" value="Type_1_exporter"/>
</dbReference>
<evidence type="ECO:0000313" key="13">
    <source>
        <dbReference type="Proteomes" id="UP000007719"/>
    </source>
</evidence>
<feature type="domain" description="ABC transporter" evidence="10">
    <location>
        <begin position="332"/>
        <end position="566"/>
    </location>
</feature>
<feature type="transmembrane region" description="Helical" evidence="9">
    <location>
        <begin position="51"/>
        <end position="72"/>
    </location>
</feature>
<dbReference type="InParanoid" id="B8DZC5"/>
<evidence type="ECO:0000313" key="12">
    <source>
        <dbReference type="EMBL" id="ACK41858.1"/>
    </source>
</evidence>
<dbReference type="PANTHER" id="PTHR43394:SF1">
    <property type="entry name" value="ATP-BINDING CASSETTE SUB-FAMILY B MEMBER 10, MITOCHONDRIAL"/>
    <property type="match status" value="1"/>
</dbReference>
<gene>
    <name evidence="12" type="ordered locus">Dtur_0568</name>
</gene>
<dbReference type="InterPro" id="IPR027417">
    <property type="entry name" value="P-loop_NTPase"/>
</dbReference>
<evidence type="ECO:0000256" key="7">
    <source>
        <dbReference type="ARBA" id="ARBA00022989"/>
    </source>
</evidence>
<dbReference type="Gene3D" id="3.40.50.300">
    <property type="entry name" value="P-loop containing nucleotide triphosphate hydrolases"/>
    <property type="match status" value="1"/>
</dbReference>
<evidence type="ECO:0000256" key="9">
    <source>
        <dbReference type="SAM" id="Phobius"/>
    </source>
</evidence>
<dbReference type="PANTHER" id="PTHR43394">
    <property type="entry name" value="ATP-DEPENDENT PERMEASE MDL1, MITOCHONDRIAL"/>
    <property type="match status" value="1"/>
</dbReference>
<keyword evidence="6" id="KW-0067">ATP-binding</keyword>
<dbReference type="Pfam" id="PF00664">
    <property type="entry name" value="ABC_membrane"/>
    <property type="match status" value="1"/>
</dbReference>
<evidence type="ECO:0000256" key="8">
    <source>
        <dbReference type="ARBA" id="ARBA00023136"/>
    </source>
</evidence>
<dbReference type="EMBL" id="CP001251">
    <property type="protein sequence ID" value="ACK41858.1"/>
    <property type="molecule type" value="Genomic_DNA"/>
</dbReference>
<keyword evidence="7 9" id="KW-1133">Transmembrane helix</keyword>
<dbReference type="SUPFAM" id="SSF52540">
    <property type="entry name" value="P-loop containing nucleoside triphosphate hydrolases"/>
    <property type="match status" value="1"/>
</dbReference>
<dbReference type="SUPFAM" id="SSF90123">
    <property type="entry name" value="ABC transporter transmembrane region"/>
    <property type="match status" value="1"/>
</dbReference>
<evidence type="ECO:0000259" key="11">
    <source>
        <dbReference type="PROSITE" id="PS50929"/>
    </source>
</evidence>
<dbReference type="PROSITE" id="PS50893">
    <property type="entry name" value="ABC_TRANSPORTER_2"/>
    <property type="match status" value="1"/>
</dbReference>
<dbReference type="GO" id="GO:0005524">
    <property type="term" value="F:ATP binding"/>
    <property type="evidence" value="ECO:0007669"/>
    <property type="project" value="UniProtKB-KW"/>
</dbReference>
<dbReference type="InterPro" id="IPR003439">
    <property type="entry name" value="ABC_transporter-like_ATP-bd"/>
</dbReference>
<dbReference type="FunFam" id="3.40.50.300:FF:000221">
    <property type="entry name" value="Multidrug ABC transporter ATP-binding protein"/>
    <property type="match status" value="1"/>
</dbReference>
<dbReference type="GO" id="GO:0140359">
    <property type="term" value="F:ABC-type transporter activity"/>
    <property type="evidence" value="ECO:0007669"/>
    <property type="project" value="InterPro"/>
</dbReference>
<dbReference type="GO" id="GO:0005886">
    <property type="term" value="C:plasma membrane"/>
    <property type="evidence" value="ECO:0007669"/>
    <property type="project" value="UniProtKB-SubCell"/>
</dbReference>
<evidence type="ECO:0000256" key="3">
    <source>
        <dbReference type="ARBA" id="ARBA00022475"/>
    </source>
</evidence>
<evidence type="ECO:0000256" key="5">
    <source>
        <dbReference type="ARBA" id="ARBA00022741"/>
    </source>
</evidence>
<sequence>MKRLKKYIKHNLHFFISAIFCAVFALSLDMFNPKIVEMIIDRVILKNNMDLLPRLLLFMALITFSRVVLGYFKEYFMDLGGSRLAYELRVDLFEHLQKLPFSFFDRINTGELMSRIKEDIDNIWFTFGFGLVFFIEQLFYFLIASVILFSINWRLTLIVLTLVPFIGYIAYKLERENDEIYGEISDQGVRLNTTAQEDIAGIRVVKSFGREKYEIGKFFEENRKIFELNVKQAKIFAKYFPWMDFITNISIALTITLGGLWVIGEKMSIGTLVAYSGYVSMIVWPVRLGGWIVNMLAQCVASLKKIERLFREKPEKEVIKERVEIKEIRGEIIFKNVSFKYKDEYVLKNISFHVKPGETLAIMGLTGSGKTTIVNLIGRFYEPWEGEILIDGVDIRKIDLKTLRENIAYVPQDVFLFSDTVRENIKLGKEVEENVIKKALRDARALQFVKNLPEGLETIVGERGLGLSGGQKQRLTITRALVRALIGSAKILILDDVTSALDMETELYIQKALEKYHLTKIIIAHRVSSVKNADEIILLDNGEVVERGTHEYLLSLKGRYYEIYQEQYGKYVFMEETV</sequence>
<dbReference type="STRING" id="515635.Dtur_0568"/>
<dbReference type="Gene3D" id="1.20.1560.10">
    <property type="entry name" value="ABC transporter type 1, transmembrane domain"/>
    <property type="match status" value="1"/>
</dbReference>
<proteinExistence type="predicted"/>
<protein>
    <submittedName>
        <fullName evidence="12">ABC transporter related</fullName>
    </submittedName>
</protein>
<feature type="transmembrane region" description="Helical" evidence="9">
    <location>
        <begin position="245"/>
        <end position="264"/>
    </location>
</feature>
<dbReference type="InterPro" id="IPR011527">
    <property type="entry name" value="ABC1_TM_dom"/>
</dbReference>
<keyword evidence="8 9" id="KW-0472">Membrane</keyword>
<dbReference type="RefSeq" id="WP_012582943.1">
    <property type="nucleotide sequence ID" value="NC_011661.1"/>
</dbReference>
<dbReference type="GO" id="GO:0016887">
    <property type="term" value="F:ATP hydrolysis activity"/>
    <property type="evidence" value="ECO:0007669"/>
    <property type="project" value="InterPro"/>
</dbReference>
<keyword evidence="4 9" id="KW-0812">Transmembrane</keyword>
<dbReference type="HOGENOM" id="CLU_000604_84_3_0"/>
<dbReference type="GO" id="GO:0055085">
    <property type="term" value="P:transmembrane transport"/>
    <property type="evidence" value="ECO:0000318"/>
    <property type="project" value="GO_Central"/>
</dbReference>
<dbReference type="InterPro" id="IPR036640">
    <property type="entry name" value="ABC1_TM_sf"/>
</dbReference>
<dbReference type="OrthoDB" id="9762778at2"/>
<evidence type="ECO:0000256" key="1">
    <source>
        <dbReference type="ARBA" id="ARBA00004651"/>
    </source>
</evidence>
<dbReference type="Pfam" id="PF00005">
    <property type="entry name" value="ABC_tran"/>
    <property type="match status" value="1"/>
</dbReference>
<keyword evidence="3" id="KW-1003">Cell membrane</keyword>
<dbReference type="AlphaFoldDB" id="B8DZC5"/>
<dbReference type="GO" id="GO:0034040">
    <property type="term" value="F:ATPase-coupled lipid transmembrane transporter activity"/>
    <property type="evidence" value="ECO:0000318"/>
    <property type="project" value="GO_Central"/>
</dbReference>
<evidence type="ECO:0000256" key="4">
    <source>
        <dbReference type="ARBA" id="ARBA00022692"/>
    </source>
</evidence>